<accession>A0ABX9S0N3</accession>
<dbReference type="RefSeq" id="WP_120816914.1">
    <property type="nucleotide sequence ID" value="NZ_RBIZ01000004.1"/>
</dbReference>
<sequence length="282" mass="31179">MTARVGLGIDYTHSYGHKLHDLLQLAPNGISHLSVVAIPDEDVAHTFRQTFSQYAMIHHFSGMEPAGIEGLRSGVLKKQNAISEVLQAAWCLEDIGIWNIGPYNLPYFAAPVLCEPVLTMAIDGVKRIQDVSSIPFSAEIPSFSIAAGDMPLGEFFHRLVDATGCNVVLDISHVFSYAIYYDLPPEKVLATLPCHAVNEIHIAGGSVHPTHQWRYRDTHSEKIVAEVFPLLERALVDCPNLKAVTYELGVGITPEVITTDLRNIEESCQRMNFVPSFDQATR</sequence>
<evidence type="ECO:0000313" key="2">
    <source>
        <dbReference type="Proteomes" id="UP000267341"/>
    </source>
</evidence>
<comment type="caution">
    <text evidence="1">The sequence shown here is derived from an EMBL/GenBank/DDBJ whole genome shotgun (WGS) entry which is preliminary data.</text>
</comment>
<protein>
    <recommendedName>
        <fullName evidence="3">DUF692 domain-containing protein</fullName>
    </recommendedName>
</protein>
<dbReference type="Pfam" id="PF05114">
    <property type="entry name" value="MbnB_TglH_ChrH"/>
    <property type="match status" value="1"/>
</dbReference>
<organism evidence="1 2">
    <name type="scientific">Yokenella regensburgei</name>
    <dbReference type="NCBI Taxonomy" id="158877"/>
    <lineage>
        <taxon>Bacteria</taxon>
        <taxon>Pseudomonadati</taxon>
        <taxon>Pseudomonadota</taxon>
        <taxon>Gammaproteobacteria</taxon>
        <taxon>Enterobacterales</taxon>
        <taxon>Enterobacteriaceae</taxon>
        <taxon>Yokenella</taxon>
    </lineage>
</organism>
<dbReference type="PANTHER" id="PTHR42194">
    <property type="entry name" value="UPF0276 PROTEIN HI_1600"/>
    <property type="match status" value="1"/>
</dbReference>
<proteinExistence type="predicted"/>
<dbReference type="PANTHER" id="PTHR42194:SF1">
    <property type="entry name" value="UPF0276 PROTEIN HI_1600"/>
    <property type="match status" value="1"/>
</dbReference>
<name>A0ABX9S0N3_9ENTR</name>
<dbReference type="InterPro" id="IPR007801">
    <property type="entry name" value="MbnB/TglH/ChrH"/>
</dbReference>
<keyword evidence="2" id="KW-1185">Reference proteome</keyword>
<evidence type="ECO:0000313" key="1">
    <source>
        <dbReference type="EMBL" id="RKR54656.1"/>
    </source>
</evidence>
<dbReference type="Gene3D" id="3.20.20.150">
    <property type="entry name" value="Divalent-metal-dependent TIM barrel enzymes"/>
    <property type="match status" value="1"/>
</dbReference>
<dbReference type="GeneID" id="66904822"/>
<evidence type="ECO:0008006" key="3">
    <source>
        <dbReference type="Google" id="ProtNLM"/>
    </source>
</evidence>
<dbReference type="Proteomes" id="UP000267341">
    <property type="component" value="Unassembled WGS sequence"/>
</dbReference>
<gene>
    <name evidence="1" type="ORF">C7387_2823</name>
</gene>
<dbReference type="EMBL" id="RBIZ01000004">
    <property type="protein sequence ID" value="RKR54656.1"/>
    <property type="molecule type" value="Genomic_DNA"/>
</dbReference>
<reference evidence="1 2" key="1">
    <citation type="submission" date="2018-10" db="EMBL/GenBank/DDBJ databases">
        <title>Genomic Encyclopedia of Type Strains, Phase IV (KMG-IV): sequencing the most valuable type-strain genomes for metagenomic binning, comparative biology and taxonomic classification.</title>
        <authorList>
            <person name="Goeker M."/>
        </authorList>
    </citation>
    <scope>NUCLEOTIDE SEQUENCE [LARGE SCALE GENOMIC DNA]</scope>
    <source>
        <strain evidence="1 2">DSM 5079</strain>
    </source>
</reference>